<dbReference type="InterPro" id="IPR049940">
    <property type="entry name" value="GluQ/Sye"/>
</dbReference>
<dbReference type="InterPro" id="IPR020058">
    <property type="entry name" value="Glu/Gln-tRNA-synth_Ib_cat-dom"/>
</dbReference>
<dbReference type="GO" id="GO:0005524">
    <property type="term" value="F:ATP binding"/>
    <property type="evidence" value="ECO:0007669"/>
    <property type="project" value="UniProtKB-KW"/>
</dbReference>
<dbReference type="Pfam" id="PF00749">
    <property type="entry name" value="tRNA-synt_1c"/>
    <property type="match status" value="1"/>
</dbReference>
<dbReference type="GO" id="GO:0004818">
    <property type="term" value="F:glutamate-tRNA ligase activity"/>
    <property type="evidence" value="ECO:0007669"/>
    <property type="project" value="TreeGrafter"/>
</dbReference>
<sequence length="294" mass="33199">MLRTRLAPTPSGYLHLGNALSFVVTWAIARAREGQILLRIDDLDAGRRRPEYLEDIFRTIEWLDIDFDEGPEGPDDFLAQYSQQLRLPQYHEALRQLKEQGHLYACTCSRKEIRQLSTNGNYPGTCLKQGKDFDAPRTAWRVKVGPTREVTIPGWKRGIESIDLGREMGDFVVRQKNRAPAYQIASLVDDEHWKINFIVRGLDLLPSTGAQLYLADLLGYEQFTQATFWHHDLITGEDGQKLSKSAGADALKTWREAGKTPGDIFQIAADWLGVTEGSIRTSAELLAAVKDQNL</sequence>
<keyword evidence="6 7" id="KW-0030">Aminoacyl-tRNA synthetase</keyword>
<evidence type="ECO:0000256" key="5">
    <source>
        <dbReference type="ARBA" id="ARBA00022840"/>
    </source>
</evidence>
<dbReference type="PRINTS" id="PR00987">
    <property type="entry name" value="TRNASYNTHGLU"/>
</dbReference>
<name>A0A2D0NI98_FLAN2</name>
<dbReference type="OrthoDB" id="9807503at2"/>
<comment type="similarity">
    <text evidence="7">Belongs to the class-I aminoacyl-tRNA synthetase family.</text>
</comment>
<keyword evidence="2" id="KW-0479">Metal-binding</keyword>
<keyword evidence="1 7" id="KW-0436">Ligase</keyword>
<keyword evidence="10" id="KW-1185">Reference proteome</keyword>
<evidence type="ECO:0000256" key="7">
    <source>
        <dbReference type="RuleBase" id="RU363037"/>
    </source>
</evidence>
<dbReference type="PROSITE" id="PS00178">
    <property type="entry name" value="AA_TRNA_LIGASE_I"/>
    <property type="match status" value="1"/>
</dbReference>
<comment type="caution">
    <text evidence="9">The sequence shown here is derived from an EMBL/GenBank/DDBJ whole genome shotgun (WGS) entry which is preliminary data.</text>
</comment>
<keyword evidence="4" id="KW-0862">Zinc</keyword>
<dbReference type="InterPro" id="IPR014729">
    <property type="entry name" value="Rossmann-like_a/b/a_fold"/>
</dbReference>
<dbReference type="PANTHER" id="PTHR43311:SF1">
    <property type="entry name" value="GLUTAMYL-Q TRNA(ASP) SYNTHETASE"/>
    <property type="match status" value="1"/>
</dbReference>
<dbReference type="GO" id="GO:0005829">
    <property type="term" value="C:cytosol"/>
    <property type="evidence" value="ECO:0007669"/>
    <property type="project" value="TreeGrafter"/>
</dbReference>
<keyword evidence="5 7" id="KW-0067">ATP-binding</keyword>
<evidence type="ECO:0000256" key="2">
    <source>
        <dbReference type="ARBA" id="ARBA00022723"/>
    </source>
</evidence>
<accession>A0A2D0NI98</accession>
<dbReference type="InterPro" id="IPR000924">
    <property type="entry name" value="Glu/Gln-tRNA-synth"/>
</dbReference>
<organism evidence="9 10">
    <name type="scientific">Flavilitoribacter nigricans (strain ATCC 23147 / DSM 23189 / NBRC 102662 / NCIMB 1420 / SS-2)</name>
    <name type="common">Lewinella nigricans</name>
    <dbReference type="NCBI Taxonomy" id="1122177"/>
    <lineage>
        <taxon>Bacteria</taxon>
        <taxon>Pseudomonadati</taxon>
        <taxon>Bacteroidota</taxon>
        <taxon>Saprospiria</taxon>
        <taxon>Saprospirales</taxon>
        <taxon>Lewinellaceae</taxon>
        <taxon>Flavilitoribacter</taxon>
    </lineage>
</organism>
<dbReference type="SUPFAM" id="SSF52374">
    <property type="entry name" value="Nucleotidylyl transferase"/>
    <property type="match status" value="1"/>
</dbReference>
<dbReference type="InterPro" id="IPR001412">
    <property type="entry name" value="aa-tRNA-synth_I_CS"/>
</dbReference>
<evidence type="ECO:0000256" key="3">
    <source>
        <dbReference type="ARBA" id="ARBA00022741"/>
    </source>
</evidence>
<dbReference type="AlphaFoldDB" id="A0A2D0NI98"/>
<dbReference type="Proteomes" id="UP000223913">
    <property type="component" value="Unassembled WGS sequence"/>
</dbReference>
<protein>
    <submittedName>
        <fullName evidence="9">tRNA glutamyl-Q synthetase</fullName>
    </submittedName>
</protein>
<dbReference type="Gene3D" id="3.40.50.620">
    <property type="entry name" value="HUPs"/>
    <property type="match status" value="1"/>
</dbReference>
<gene>
    <name evidence="9" type="ORF">CRP01_03120</name>
</gene>
<evidence type="ECO:0000256" key="6">
    <source>
        <dbReference type="ARBA" id="ARBA00023146"/>
    </source>
</evidence>
<evidence type="ECO:0000256" key="4">
    <source>
        <dbReference type="ARBA" id="ARBA00022833"/>
    </source>
</evidence>
<dbReference type="GO" id="GO:0006424">
    <property type="term" value="P:glutamyl-tRNA aminoacylation"/>
    <property type="evidence" value="ECO:0007669"/>
    <property type="project" value="TreeGrafter"/>
</dbReference>
<proteinExistence type="inferred from homology"/>
<dbReference type="PANTHER" id="PTHR43311">
    <property type="entry name" value="GLUTAMATE--TRNA LIGASE"/>
    <property type="match status" value="1"/>
</dbReference>
<evidence type="ECO:0000313" key="10">
    <source>
        <dbReference type="Proteomes" id="UP000223913"/>
    </source>
</evidence>
<reference evidence="9 10" key="1">
    <citation type="submission" date="2017-10" db="EMBL/GenBank/DDBJ databases">
        <title>The draft genome sequence of Lewinella nigricans NBRC 102662.</title>
        <authorList>
            <person name="Wang K."/>
        </authorList>
    </citation>
    <scope>NUCLEOTIDE SEQUENCE [LARGE SCALE GENOMIC DNA]</scope>
    <source>
        <strain evidence="9 10">NBRC 102662</strain>
    </source>
</reference>
<feature type="domain" description="Glutamyl/glutaminyl-tRNA synthetase class Ib catalytic" evidence="8">
    <location>
        <begin position="2"/>
        <end position="260"/>
    </location>
</feature>
<keyword evidence="7" id="KW-0648">Protein biosynthesis</keyword>
<keyword evidence="3 7" id="KW-0547">Nucleotide-binding</keyword>
<evidence type="ECO:0000313" key="9">
    <source>
        <dbReference type="EMBL" id="PHN08096.1"/>
    </source>
</evidence>
<evidence type="ECO:0000259" key="8">
    <source>
        <dbReference type="Pfam" id="PF00749"/>
    </source>
</evidence>
<evidence type="ECO:0000256" key="1">
    <source>
        <dbReference type="ARBA" id="ARBA00022598"/>
    </source>
</evidence>
<dbReference type="EMBL" id="PDUD01000003">
    <property type="protein sequence ID" value="PHN08096.1"/>
    <property type="molecule type" value="Genomic_DNA"/>
</dbReference>